<organism evidence="1 2">
    <name type="scientific">Saguinus oedipus</name>
    <name type="common">Cotton-top tamarin</name>
    <name type="synonym">Oedipomidas oedipus</name>
    <dbReference type="NCBI Taxonomy" id="9490"/>
    <lineage>
        <taxon>Eukaryota</taxon>
        <taxon>Metazoa</taxon>
        <taxon>Chordata</taxon>
        <taxon>Craniata</taxon>
        <taxon>Vertebrata</taxon>
        <taxon>Euteleostomi</taxon>
        <taxon>Mammalia</taxon>
        <taxon>Eutheria</taxon>
        <taxon>Euarchontoglires</taxon>
        <taxon>Primates</taxon>
        <taxon>Haplorrhini</taxon>
        <taxon>Platyrrhini</taxon>
        <taxon>Cebidae</taxon>
        <taxon>Callitrichinae</taxon>
        <taxon>Saguinus</taxon>
    </lineage>
</organism>
<sequence>MFYKMTLHEIICTVPERMVTGMQFADLPFRPQVTSFVLLVKQQNEIAQTIATYTGYTHPSLCKGSLQLHYVSPCDKSLVMLMPAFAGIRSLQDVLWEL</sequence>
<evidence type="ECO:0000313" key="2">
    <source>
        <dbReference type="Proteomes" id="UP001266305"/>
    </source>
</evidence>
<dbReference type="EMBL" id="JASSZA010000007">
    <property type="protein sequence ID" value="KAK2105762.1"/>
    <property type="molecule type" value="Genomic_DNA"/>
</dbReference>
<gene>
    <name evidence="1" type="ORF">P7K49_015276</name>
</gene>
<protein>
    <submittedName>
        <fullName evidence="1">Uncharacterized protein</fullName>
    </submittedName>
</protein>
<keyword evidence="2" id="KW-1185">Reference proteome</keyword>
<proteinExistence type="predicted"/>
<accession>A0ABQ9V950</accession>
<comment type="caution">
    <text evidence="1">The sequence shown here is derived from an EMBL/GenBank/DDBJ whole genome shotgun (WGS) entry which is preliminary data.</text>
</comment>
<reference evidence="1 2" key="1">
    <citation type="submission" date="2023-05" db="EMBL/GenBank/DDBJ databases">
        <title>B98-5 Cell Line De Novo Hybrid Assembly: An Optical Mapping Approach.</title>
        <authorList>
            <person name="Kananen K."/>
            <person name="Auerbach J.A."/>
            <person name="Kautto E."/>
            <person name="Blachly J.S."/>
        </authorList>
    </citation>
    <scope>NUCLEOTIDE SEQUENCE [LARGE SCALE GENOMIC DNA]</scope>
    <source>
        <strain evidence="1">B95-8</strain>
        <tissue evidence="1">Cell line</tissue>
    </source>
</reference>
<name>A0ABQ9V950_SAGOE</name>
<evidence type="ECO:0000313" key="1">
    <source>
        <dbReference type="EMBL" id="KAK2105762.1"/>
    </source>
</evidence>
<dbReference type="Proteomes" id="UP001266305">
    <property type="component" value="Unassembled WGS sequence"/>
</dbReference>